<dbReference type="Gene3D" id="1.20.58.430">
    <property type="entry name" value="Type IV secretion system, VirB5-domain"/>
    <property type="match status" value="1"/>
</dbReference>
<evidence type="ECO:0000256" key="1">
    <source>
        <dbReference type="SAM" id="Coils"/>
    </source>
</evidence>
<dbReference type="EMBL" id="SHKW01000004">
    <property type="protein sequence ID" value="RZU34622.1"/>
    <property type="molecule type" value="Genomic_DNA"/>
</dbReference>
<comment type="caution">
    <text evidence="2">The sequence shown here is derived from an EMBL/GenBank/DDBJ whole genome shotgun (WGS) entry which is preliminary data.</text>
</comment>
<dbReference type="Proteomes" id="UP000292958">
    <property type="component" value="Unassembled WGS sequence"/>
</dbReference>
<keyword evidence="1" id="KW-0175">Coiled coil</keyword>
<gene>
    <name evidence="2" type="ORF">BDD14_6120</name>
</gene>
<dbReference type="AlphaFoldDB" id="A0A4Q7YBL2"/>
<dbReference type="InterPro" id="IPR023220">
    <property type="entry name" value="T4SS_VirB5-domain"/>
</dbReference>
<accession>A0A4Q7YBL2</accession>
<feature type="coiled-coil region" evidence="1">
    <location>
        <begin position="165"/>
        <end position="214"/>
    </location>
</feature>
<keyword evidence="3" id="KW-1185">Reference proteome</keyword>
<reference evidence="2 3" key="1">
    <citation type="submission" date="2019-02" db="EMBL/GenBank/DDBJ databases">
        <title>Genomic Encyclopedia of Archaeal and Bacterial Type Strains, Phase II (KMG-II): from individual species to whole genera.</title>
        <authorList>
            <person name="Goeker M."/>
        </authorList>
    </citation>
    <scope>NUCLEOTIDE SEQUENCE [LARGE SCALE GENOMIC DNA]</scope>
    <source>
        <strain evidence="2 3">DSM 18101</strain>
    </source>
</reference>
<proteinExistence type="predicted"/>
<dbReference type="RefSeq" id="WP_130424702.1">
    <property type="nucleotide sequence ID" value="NZ_SHKW01000004.1"/>
</dbReference>
<evidence type="ECO:0000313" key="3">
    <source>
        <dbReference type="Proteomes" id="UP000292958"/>
    </source>
</evidence>
<evidence type="ECO:0000313" key="2">
    <source>
        <dbReference type="EMBL" id="RZU34622.1"/>
    </source>
</evidence>
<protein>
    <submittedName>
        <fullName evidence="2">Uncharacterized protein</fullName>
    </submittedName>
</protein>
<organism evidence="2 3">
    <name type="scientific">Edaphobacter modestus</name>
    <dbReference type="NCBI Taxonomy" id="388466"/>
    <lineage>
        <taxon>Bacteria</taxon>
        <taxon>Pseudomonadati</taxon>
        <taxon>Acidobacteriota</taxon>
        <taxon>Terriglobia</taxon>
        <taxon>Terriglobales</taxon>
        <taxon>Acidobacteriaceae</taxon>
        <taxon>Edaphobacter</taxon>
    </lineage>
</organism>
<sequence length="269" mass="28945">MKLSLTKRRKWIVAGVVILGTATPSFALFGFGDIVFDPSSYGELVSQLSTMAKMLTTAQSQYNTLKSNVQNFSVKNIWQTELNKVKSVSVPNTYGETNGFSNALNLNSQSAALMAWTNSKIGLAPETNGILSTQTVGNSSNLTQLAMIEASDTASPDCLNAVGSYRQARNDSATAQANLQTAQLDGSTSTNSEVEQLNLLNAAQAQQLNEQQAQGVLHACLAQQMTIQNMQQRNAAAQDLNTWGFVQAQHTANPTLNVTDTGTWTTYLP</sequence>
<name>A0A4Q7YBL2_9BACT</name>
<dbReference type="OrthoDB" id="116081at2"/>